<accession>A0ABN9A8S0</accession>
<evidence type="ECO:0000259" key="1">
    <source>
        <dbReference type="Pfam" id="PF01498"/>
    </source>
</evidence>
<evidence type="ECO:0000313" key="3">
    <source>
        <dbReference type="Proteomes" id="UP001162483"/>
    </source>
</evidence>
<organism evidence="2 3">
    <name type="scientific">Staurois parvus</name>
    <dbReference type="NCBI Taxonomy" id="386267"/>
    <lineage>
        <taxon>Eukaryota</taxon>
        <taxon>Metazoa</taxon>
        <taxon>Chordata</taxon>
        <taxon>Craniata</taxon>
        <taxon>Vertebrata</taxon>
        <taxon>Euteleostomi</taxon>
        <taxon>Amphibia</taxon>
        <taxon>Batrachia</taxon>
        <taxon>Anura</taxon>
        <taxon>Neobatrachia</taxon>
        <taxon>Ranoidea</taxon>
        <taxon>Ranidae</taxon>
        <taxon>Staurois</taxon>
    </lineage>
</organism>
<feature type="domain" description="Transposase Tc1-like" evidence="1">
    <location>
        <begin position="6"/>
        <end position="75"/>
    </location>
</feature>
<gene>
    <name evidence="2" type="ORF">SPARVUS_LOCUS73941</name>
</gene>
<dbReference type="Proteomes" id="UP001162483">
    <property type="component" value="Unassembled WGS sequence"/>
</dbReference>
<sequence>MTGRGQRMLKRTVRRSRQLSAESIAKDLQTWCGLQMSPTTVRRELHGMGFHGRAAASKPSITKRNAKRRMPWCKACCHWTLEHGGVFSGVINHASLSGNPMGMSEFGGCQEDGTCLTALCQV</sequence>
<proteinExistence type="predicted"/>
<dbReference type="InterPro" id="IPR002492">
    <property type="entry name" value="Transposase_Tc1-like"/>
</dbReference>
<keyword evidence="3" id="KW-1185">Reference proteome</keyword>
<name>A0ABN9A8S0_9NEOB</name>
<dbReference type="EMBL" id="CATNWA010000029">
    <property type="protein sequence ID" value="CAI9531862.1"/>
    <property type="molecule type" value="Genomic_DNA"/>
</dbReference>
<dbReference type="Pfam" id="PF01498">
    <property type="entry name" value="HTH_Tnp_Tc3_2"/>
    <property type="match status" value="1"/>
</dbReference>
<reference evidence="2" key="1">
    <citation type="submission" date="2023-05" db="EMBL/GenBank/DDBJ databases">
        <authorList>
            <person name="Stuckert A."/>
        </authorList>
    </citation>
    <scope>NUCLEOTIDE SEQUENCE</scope>
</reference>
<evidence type="ECO:0000313" key="2">
    <source>
        <dbReference type="EMBL" id="CAI9531862.1"/>
    </source>
</evidence>
<protein>
    <recommendedName>
        <fullName evidence="1">Transposase Tc1-like domain-containing protein</fullName>
    </recommendedName>
</protein>
<comment type="caution">
    <text evidence="2">The sequence shown here is derived from an EMBL/GenBank/DDBJ whole genome shotgun (WGS) entry which is preliminary data.</text>
</comment>